<reference evidence="2 3" key="1">
    <citation type="submission" date="2016-02" db="EMBL/GenBank/DDBJ databases">
        <title>Genome analysis of coral dinoflagellate symbionts highlights evolutionary adaptations to a symbiotic lifestyle.</title>
        <authorList>
            <person name="Aranda M."/>
            <person name="Li Y."/>
            <person name="Liew Y.J."/>
            <person name="Baumgarten S."/>
            <person name="Simakov O."/>
            <person name="Wilson M."/>
            <person name="Piel J."/>
            <person name="Ashoor H."/>
            <person name="Bougouffa S."/>
            <person name="Bajic V.B."/>
            <person name="Ryu T."/>
            <person name="Ravasi T."/>
            <person name="Bayer T."/>
            <person name="Micklem G."/>
            <person name="Kim H."/>
            <person name="Bhak J."/>
            <person name="Lajeunesse T.C."/>
            <person name="Voolstra C.R."/>
        </authorList>
    </citation>
    <scope>NUCLEOTIDE SEQUENCE [LARGE SCALE GENOMIC DNA]</scope>
    <source>
        <strain evidence="2 3">CCMP2467</strain>
    </source>
</reference>
<gene>
    <name evidence="2" type="ORF">AK812_SmicGene33386</name>
</gene>
<dbReference type="InterPro" id="IPR018247">
    <property type="entry name" value="EF_Hand_1_Ca_BS"/>
</dbReference>
<dbReference type="PROSITE" id="PS00018">
    <property type="entry name" value="EF_HAND_1"/>
    <property type="match status" value="1"/>
</dbReference>
<evidence type="ECO:0000259" key="1">
    <source>
        <dbReference type="PROSITE" id="PS50222"/>
    </source>
</evidence>
<protein>
    <recommendedName>
        <fullName evidence="1">EF-hand domain-containing protein</fullName>
    </recommendedName>
</protein>
<dbReference type="InterPro" id="IPR002048">
    <property type="entry name" value="EF_hand_dom"/>
</dbReference>
<dbReference type="Proteomes" id="UP000186817">
    <property type="component" value="Unassembled WGS sequence"/>
</dbReference>
<sequence length="492" mass="54698">MAEYSCYQGPPRLADSNVEARRLDTLVWFALSCDPNVATHLHSNPASLVFAQCVVRVDTPNREVFTRNSGNRLYVRWTVIHVVSGWEEWQIRQLRDDLSPGYSGSAKVVFLKRSRLWFSSRNKFFWSEKFGCSARVDPSAVVVHLTGEAQAGGAKAELFALMERMPEFVEYQGPLLVLYDLELETGTLSRGVVSITGSPAQPAVFDCCDTDSSGELDMHELKFALNAFGLFPSLDYLRLREFWDIGRVRMQQLDDLQHAFISSGWLKSKCDMFNEENMLLSCIAVLHGSASCAISRIISVLAVLCHSNMVTCLCMIQPDVTKAMDTNLYALNRWVIMPGIAQRFAVCMTAAVATRLHETCRRQSGAKKIGNCVSVVGAWSDFWAGHLVISEPLVVASGPDFATSEQLKLRAPDFVLVDMLALVVEYGFASSASARLYLKQVYWVCLLALNQHQPGEEVGGSPEDGATTEGRVPVQASVREMLFTKLAYYVEP</sequence>
<comment type="caution">
    <text evidence="2">The sequence shown here is derived from an EMBL/GenBank/DDBJ whole genome shotgun (WGS) entry which is preliminary data.</text>
</comment>
<proteinExistence type="predicted"/>
<dbReference type="GO" id="GO:0005509">
    <property type="term" value="F:calcium ion binding"/>
    <property type="evidence" value="ECO:0007669"/>
    <property type="project" value="InterPro"/>
</dbReference>
<evidence type="ECO:0000313" key="3">
    <source>
        <dbReference type="Proteomes" id="UP000186817"/>
    </source>
</evidence>
<evidence type="ECO:0000313" key="2">
    <source>
        <dbReference type="EMBL" id="OLP85610.1"/>
    </source>
</evidence>
<organism evidence="2 3">
    <name type="scientific">Symbiodinium microadriaticum</name>
    <name type="common">Dinoflagellate</name>
    <name type="synonym">Zooxanthella microadriatica</name>
    <dbReference type="NCBI Taxonomy" id="2951"/>
    <lineage>
        <taxon>Eukaryota</taxon>
        <taxon>Sar</taxon>
        <taxon>Alveolata</taxon>
        <taxon>Dinophyceae</taxon>
        <taxon>Suessiales</taxon>
        <taxon>Symbiodiniaceae</taxon>
        <taxon>Symbiodinium</taxon>
    </lineage>
</organism>
<feature type="domain" description="EF-hand" evidence="1">
    <location>
        <begin position="203"/>
        <end position="231"/>
    </location>
</feature>
<dbReference type="PROSITE" id="PS50222">
    <property type="entry name" value="EF_HAND_2"/>
    <property type="match status" value="1"/>
</dbReference>
<keyword evidence="3" id="KW-1185">Reference proteome</keyword>
<dbReference type="OrthoDB" id="417007at2759"/>
<dbReference type="AlphaFoldDB" id="A0A1Q9CRS1"/>
<accession>A0A1Q9CRS1</accession>
<dbReference type="EMBL" id="LSRX01000965">
    <property type="protein sequence ID" value="OLP85610.1"/>
    <property type="molecule type" value="Genomic_DNA"/>
</dbReference>
<name>A0A1Q9CRS1_SYMMI</name>